<proteinExistence type="predicted"/>
<organism evidence="1 2">
    <name type="scientific">Geobacter argillaceus</name>
    <dbReference type="NCBI Taxonomy" id="345631"/>
    <lineage>
        <taxon>Bacteria</taxon>
        <taxon>Pseudomonadati</taxon>
        <taxon>Thermodesulfobacteriota</taxon>
        <taxon>Desulfuromonadia</taxon>
        <taxon>Geobacterales</taxon>
        <taxon>Geobacteraceae</taxon>
        <taxon>Geobacter</taxon>
    </lineage>
</organism>
<accession>A0A562V6Y4</accession>
<evidence type="ECO:0000313" key="2">
    <source>
        <dbReference type="Proteomes" id="UP000319449"/>
    </source>
</evidence>
<reference evidence="1 2" key="1">
    <citation type="submission" date="2019-07" db="EMBL/GenBank/DDBJ databases">
        <title>Genomic Encyclopedia of Archaeal and Bacterial Type Strains, Phase II (KMG-II): from individual species to whole genera.</title>
        <authorList>
            <person name="Goeker M."/>
        </authorList>
    </citation>
    <scope>NUCLEOTIDE SEQUENCE [LARGE SCALE GENOMIC DNA]</scope>
    <source>
        <strain evidence="1 2">ATCC BAA-1139</strain>
    </source>
</reference>
<comment type="caution">
    <text evidence="1">The sequence shown here is derived from an EMBL/GenBank/DDBJ whole genome shotgun (WGS) entry which is preliminary data.</text>
</comment>
<keyword evidence="2" id="KW-1185">Reference proteome</keyword>
<dbReference type="Proteomes" id="UP000319449">
    <property type="component" value="Unassembled WGS sequence"/>
</dbReference>
<gene>
    <name evidence="1" type="ORF">JN12_03718</name>
</gene>
<name>A0A562V6Y4_9BACT</name>
<dbReference type="EMBL" id="VLLN01000036">
    <property type="protein sequence ID" value="TWJ13666.1"/>
    <property type="molecule type" value="Genomic_DNA"/>
</dbReference>
<dbReference type="AlphaFoldDB" id="A0A562V6Y4"/>
<dbReference type="RefSeq" id="WP_170242070.1">
    <property type="nucleotide sequence ID" value="NZ_VLLN01000036.1"/>
</dbReference>
<evidence type="ECO:0000313" key="1">
    <source>
        <dbReference type="EMBL" id="TWJ13666.1"/>
    </source>
</evidence>
<protein>
    <submittedName>
        <fullName evidence="1">Uncharacterized protein</fullName>
    </submittedName>
</protein>
<sequence length="55" mass="6074">MDDTTLNKIEIVARLIEIREACSVATSMDDTNLNEVIEEIDQLAKSILEILGVPS</sequence>